<evidence type="ECO:0000256" key="1">
    <source>
        <dbReference type="SAM" id="MobiDB-lite"/>
    </source>
</evidence>
<comment type="caution">
    <text evidence="2">The sequence shown here is derived from an EMBL/GenBank/DDBJ whole genome shotgun (WGS) entry which is preliminary data.</text>
</comment>
<gene>
    <name evidence="2" type="ORF">QYF61_022214</name>
</gene>
<name>A0AAN7RV01_MYCAM</name>
<protein>
    <submittedName>
        <fullName evidence="2">Uncharacterized protein</fullName>
    </submittedName>
</protein>
<reference evidence="2 3" key="1">
    <citation type="journal article" date="2023" name="J. Hered.">
        <title>Chromosome-level genome of the wood stork (Mycteria americana) provides insight into avian chromosome evolution.</title>
        <authorList>
            <person name="Flamio R. Jr."/>
            <person name="Ramstad K.M."/>
        </authorList>
    </citation>
    <scope>NUCLEOTIDE SEQUENCE [LARGE SCALE GENOMIC DNA]</scope>
    <source>
        <strain evidence="2">JAX WOST 10</strain>
    </source>
</reference>
<dbReference type="EMBL" id="JAUNZN010000005">
    <property type="protein sequence ID" value="KAK4821554.1"/>
    <property type="molecule type" value="Genomic_DNA"/>
</dbReference>
<proteinExistence type="predicted"/>
<evidence type="ECO:0000313" key="2">
    <source>
        <dbReference type="EMBL" id="KAK4821554.1"/>
    </source>
</evidence>
<sequence>MSLPQPYPPREARGTPGQHHVNSFIDFNITTSEAEQPQLSQPVLVGEVLQPSDHFCGPPLDPLQQLHVLLALRAPELDTVLQIPLDGIPSFWPVNCTTQLGVICKLAEGALDLTVNVIDENIEQHWSPKSLYPMQADHSHLRIAPFGLLALPRTWAERPEDLRGTAQDFAAPKLCISIGAYPLPLYLARGSVHTTTSRHCRQHFMQSKFPADSCLQLTPRVHKEQELQTALPDQKANCTLGCIKRSMARRSREVILPLYSALLWSPQHRKDMDLLEHIQRRATKMIRGMEHLSYEEIPRELGLFSLEKRRLQGDLIVAFQYLKGAYKKDGDKLFSRLSLRKDQHPEPPGKETKRPSKVHHPLPAATHACLTWDSKGNSLSPGLHMRALLAPQLVRHYFNEQIQPPKEDSDWMEDPKRTFHHVTHNKALKWVISSIPSSCNPLPRCGLKAGASRQQPGCQNQAATRKQSWMGDLRALCLSWSDPSGFFSRTQRAKTTRRRANGENSNYWSQGFLSIIRGEEIADGVITGKQNEANGNRHSLLGSNMFGPAADKTLAQLSTIILGLVEQESSHGIEDQSYKAALSTFIPCNFIEIHWFKMQQRGNTIFSDKPVYGSTQWLEGNIIIVQCQLLGTGRKYILMEDGPWETAPTNSSPGPCILKARVHDYRMQIT</sequence>
<accession>A0AAN7RV01</accession>
<feature type="region of interest" description="Disordered" evidence="1">
    <location>
        <begin position="338"/>
        <end position="360"/>
    </location>
</feature>
<organism evidence="2 3">
    <name type="scientific">Mycteria americana</name>
    <name type="common">Wood stork</name>
    <dbReference type="NCBI Taxonomy" id="33587"/>
    <lineage>
        <taxon>Eukaryota</taxon>
        <taxon>Metazoa</taxon>
        <taxon>Chordata</taxon>
        <taxon>Craniata</taxon>
        <taxon>Vertebrata</taxon>
        <taxon>Euteleostomi</taxon>
        <taxon>Archelosauria</taxon>
        <taxon>Archosauria</taxon>
        <taxon>Dinosauria</taxon>
        <taxon>Saurischia</taxon>
        <taxon>Theropoda</taxon>
        <taxon>Coelurosauria</taxon>
        <taxon>Aves</taxon>
        <taxon>Neognathae</taxon>
        <taxon>Neoaves</taxon>
        <taxon>Aequornithes</taxon>
        <taxon>Ciconiiformes</taxon>
        <taxon>Ciconiidae</taxon>
        <taxon>Mycteria</taxon>
    </lineage>
</organism>
<dbReference type="Proteomes" id="UP001333110">
    <property type="component" value="Unassembled WGS sequence"/>
</dbReference>
<keyword evidence="3" id="KW-1185">Reference proteome</keyword>
<feature type="compositionally biased region" description="Basic and acidic residues" evidence="1">
    <location>
        <begin position="338"/>
        <end position="354"/>
    </location>
</feature>
<evidence type="ECO:0000313" key="3">
    <source>
        <dbReference type="Proteomes" id="UP001333110"/>
    </source>
</evidence>
<dbReference type="AlphaFoldDB" id="A0AAN7RV01"/>